<evidence type="ECO:0000313" key="3">
    <source>
        <dbReference type="Proteomes" id="UP000000724"/>
    </source>
</evidence>
<evidence type="ECO:0000256" key="1">
    <source>
        <dbReference type="SAM" id="MobiDB-lite"/>
    </source>
</evidence>
<dbReference type="HOGENOM" id="CLU_1409224_0_0_1"/>
<dbReference type="AlphaFoldDB" id="B6HTB8"/>
<dbReference type="EMBL" id="AM920437">
    <property type="protein sequence ID" value="CAP99480.1"/>
    <property type="molecule type" value="Genomic_DNA"/>
</dbReference>
<name>B6HTB8_PENRW</name>
<protein>
    <submittedName>
        <fullName evidence="2">Uncharacterized protein</fullName>
    </submittedName>
</protein>
<keyword evidence="3" id="KW-1185">Reference proteome</keyword>
<gene>
    <name evidence="2" type="ORF">Pc22g21920</name>
    <name evidence="2" type="ORF">PCH_Pc22g21920</name>
</gene>
<feature type="region of interest" description="Disordered" evidence="1">
    <location>
        <begin position="1"/>
        <end position="30"/>
    </location>
</feature>
<dbReference type="VEuPathDB" id="FungiDB:PCH_Pc22g21920"/>
<evidence type="ECO:0000313" key="2">
    <source>
        <dbReference type="EMBL" id="CAP99480.1"/>
    </source>
</evidence>
<accession>B6HTB8</accession>
<dbReference type="OrthoDB" id="10558070at2759"/>
<dbReference type="Proteomes" id="UP000000724">
    <property type="component" value="Contig Pc00c22"/>
</dbReference>
<proteinExistence type="predicted"/>
<sequence length="193" mass="21587">MTIDLGASAAPLGTRNQRGTGEKCPGRISPAPGVGILRGSRLRCGSFGEEMDRKWGHHGEKCGGSPRFLIRKHRYQRVRMPLNKSLSWSDYGFHPEPSTESLSTLASWRNFPGIKLFIFAEFTVHPEEFSIGRHFDAACKPRKPATHYIGLGLSSVVERIGKKTIVITLPWLYCHDALFPLERLNASKIGWLT</sequence>
<reference evidence="2 3" key="1">
    <citation type="journal article" date="2008" name="Nat. Biotechnol.">
        <title>Genome sequencing and analysis of the filamentous fungus Penicillium chrysogenum.</title>
        <authorList>
            <person name="van den Berg M.A."/>
            <person name="Albang R."/>
            <person name="Albermann K."/>
            <person name="Badger J.H."/>
            <person name="Daran J.-M."/>
            <person name="Driessen A.J.M."/>
            <person name="Garcia-Estrada C."/>
            <person name="Fedorova N.D."/>
            <person name="Harris D.M."/>
            <person name="Heijne W.H.M."/>
            <person name="Joardar V.S."/>
            <person name="Kiel J.A.K.W."/>
            <person name="Kovalchuk A."/>
            <person name="Martin J.F."/>
            <person name="Nierman W.C."/>
            <person name="Nijland J.G."/>
            <person name="Pronk J.T."/>
            <person name="Roubos J.A."/>
            <person name="van der Klei I.J."/>
            <person name="van Peij N.N.M.E."/>
            <person name="Veenhuis M."/>
            <person name="von Doehren H."/>
            <person name="Wagner C."/>
            <person name="Wortman J.R."/>
            <person name="Bovenberg R.A.L."/>
        </authorList>
    </citation>
    <scope>NUCLEOTIDE SEQUENCE [LARGE SCALE GENOMIC DNA]</scope>
    <source>
        <strain evidence="3">ATCC 28089 / DSM 1075 / NRRL 1951 / Wisconsin 54-1255</strain>
    </source>
</reference>
<organism evidence="2 3">
    <name type="scientific">Penicillium rubens (strain ATCC 28089 / DSM 1075 / NRRL 1951 / Wisconsin 54-1255)</name>
    <name type="common">Penicillium chrysogenum</name>
    <dbReference type="NCBI Taxonomy" id="500485"/>
    <lineage>
        <taxon>Eukaryota</taxon>
        <taxon>Fungi</taxon>
        <taxon>Dikarya</taxon>
        <taxon>Ascomycota</taxon>
        <taxon>Pezizomycotina</taxon>
        <taxon>Eurotiomycetes</taxon>
        <taxon>Eurotiomycetidae</taxon>
        <taxon>Eurotiales</taxon>
        <taxon>Aspergillaceae</taxon>
        <taxon>Penicillium</taxon>
        <taxon>Penicillium chrysogenum species complex</taxon>
    </lineage>
</organism>